<accession>A0A7S0DXV8</accession>
<reference evidence="2" key="1">
    <citation type="submission" date="2021-01" db="EMBL/GenBank/DDBJ databases">
        <authorList>
            <person name="Corre E."/>
            <person name="Pelletier E."/>
            <person name="Niang G."/>
            <person name="Scheremetjew M."/>
            <person name="Finn R."/>
            <person name="Kale V."/>
            <person name="Holt S."/>
            <person name="Cochrane G."/>
            <person name="Meng A."/>
            <person name="Brown T."/>
            <person name="Cohen L."/>
        </authorList>
    </citation>
    <scope>NUCLEOTIDE SEQUENCE</scope>
    <source>
        <strain evidence="2">CCMP325</strain>
    </source>
</reference>
<protein>
    <recommendedName>
        <fullName evidence="3">PH domain-containing protein</fullName>
    </recommendedName>
</protein>
<evidence type="ECO:0000256" key="1">
    <source>
        <dbReference type="SAM" id="MobiDB-lite"/>
    </source>
</evidence>
<proteinExistence type="predicted"/>
<sequence length="222" mass="24601">MSVQHMTVADVEALMSGAAGSSVRLQICKGRQMQVLADRLDALEVQQLDEDILSKEEEEVDKPAVKEVTVERLHGRTADGFEQAVLEEAGDGDSQAQAERQEPTMSINASETTSSHKHRKEELDKKSFMICNTRSGPAKLQRAILIQDVSKVALLEPEEYGRDNCFKVQIHSMKGVFAFQAADSALAAAWVEQIMRMKEEYDELQKKSYFRQAPGGAQPSAS</sequence>
<feature type="compositionally biased region" description="Polar residues" evidence="1">
    <location>
        <begin position="94"/>
        <end position="113"/>
    </location>
</feature>
<dbReference type="EMBL" id="HBEO01001013">
    <property type="protein sequence ID" value="CAD8466282.1"/>
    <property type="molecule type" value="Transcribed_RNA"/>
</dbReference>
<feature type="region of interest" description="Disordered" evidence="1">
    <location>
        <begin position="89"/>
        <end position="122"/>
    </location>
</feature>
<dbReference type="AlphaFoldDB" id="A0A7S0DXV8"/>
<gene>
    <name evidence="2" type="ORF">HPHI1048_LOCUS701</name>
</gene>
<evidence type="ECO:0008006" key="3">
    <source>
        <dbReference type="Google" id="ProtNLM"/>
    </source>
</evidence>
<name>A0A7S0DXV8_9CRYP</name>
<evidence type="ECO:0000313" key="2">
    <source>
        <dbReference type="EMBL" id="CAD8466282.1"/>
    </source>
</evidence>
<dbReference type="SUPFAM" id="SSF50729">
    <property type="entry name" value="PH domain-like"/>
    <property type="match status" value="1"/>
</dbReference>
<organism evidence="2">
    <name type="scientific">Hanusia phi</name>
    <dbReference type="NCBI Taxonomy" id="3032"/>
    <lineage>
        <taxon>Eukaryota</taxon>
        <taxon>Cryptophyceae</taxon>
        <taxon>Pyrenomonadales</taxon>
        <taxon>Geminigeraceae</taxon>
        <taxon>Hanusia</taxon>
    </lineage>
</organism>